<dbReference type="Gene3D" id="1.10.150.170">
    <property type="entry name" value="Putative methyltransferase TM0872, insert domain"/>
    <property type="match status" value="1"/>
</dbReference>
<keyword evidence="4 6" id="KW-0808">Transferase</keyword>
<comment type="similarity">
    <text evidence="1 6">Belongs to the methyltransferase superfamily. RsmH family.</text>
</comment>
<dbReference type="SUPFAM" id="SSF81799">
    <property type="entry name" value="Putative methyltransferase TM0872, insert domain"/>
    <property type="match status" value="1"/>
</dbReference>
<reference evidence="7" key="2">
    <citation type="journal article" date="2021" name="PeerJ">
        <title>Extensive microbial diversity within the chicken gut microbiome revealed by metagenomics and culture.</title>
        <authorList>
            <person name="Gilroy R."/>
            <person name="Ravi A."/>
            <person name="Getino M."/>
            <person name="Pursley I."/>
            <person name="Horton D.L."/>
            <person name="Alikhan N.F."/>
            <person name="Baker D."/>
            <person name="Gharbi K."/>
            <person name="Hall N."/>
            <person name="Watson M."/>
            <person name="Adriaenssens E.M."/>
            <person name="Foster-Nyarko E."/>
            <person name="Jarju S."/>
            <person name="Secka A."/>
            <person name="Antonio M."/>
            <person name="Oren A."/>
            <person name="Chaudhuri R.R."/>
            <person name="La Ragione R."/>
            <person name="Hildebrand F."/>
            <person name="Pallen M.J."/>
        </authorList>
    </citation>
    <scope>NUCLEOTIDE SEQUENCE</scope>
    <source>
        <strain evidence="7">ChiGjej1B1-1684</strain>
    </source>
</reference>
<comment type="subcellular location">
    <subcellularLocation>
        <location evidence="6">Cytoplasm</location>
    </subcellularLocation>
</comment>
<accession>A0A9D1LWQ1</accession>
<evidence type="ECO:0000313" key="8">
    <source>
        <dbReference type="Proteomes" id="UP000824118"/>
    </source>
</evidence>
<dbReference type="InterPro" id="IPR002903">
    <property type="entry name" value="RsmH"/>
</dbReference>
<sequence length="308" mass="33902">MEFSHIPVLFDETMEGLNIKPGGIYVDGTAGGGGHSSGILQRISKSGKLYCIDQDPSAIATVTKKFENNKNVTIIQGNFGDMEMLLKERDVEGVDGILLDIGVSSHQLDTPERGFSFHEDAPLDMRMSMQGATAADLVNNLPVNEIAKILSRYGEEKYAMSIAKGIEKARNISPIETTLQLAEIIKNSVPQKVRREGHPARKSFQALRIAVNGELIRLEQGLEGAFNMLKSGGRLAVITFHSLEDRIVKQTFAGWAQGCTCPKDFPVCVCHNKPKVKIVNRKPIEASQEELAVNQRSRSAKLRICEKI</sequence>
<dbReference type="PIRSF" id="PIRSF004486">
    <property type="entry name" value="MraW"/>
    <property type="match status" value="1"/>
</dbReference>
<dbReference type="SUPFAM" id="SSF53335">
    <property type="entry name" value="S-adenosyl-L-methionine-dependent methyltransferases"/>
    <property type="match status" value="1"/>
</dbReference>
<evidence type="ECO:0000256" key="5">
    <source>
        <dbReference type="ARBA" id="ARBA00022691"/>
    </source>
</evidence>
<dbReference type="InterPro" id="IPR023397">
    <property type="entry name" value="SAM-dep_MeTrfase_MraW_recog"/>
</dbReference>
<dbReference type="NCBIfam" id="TIGR00006">
    <property type="entry name" value="16S rRNA (cytosine(1402)-N(4))-methyltransferase RsmH"/>
    <property type="match status" value="1"/>
</dbReference>
<gene>
    <name evidence="6 7" type="primary">rsmH</name>
    <name evidence="7" type="ORF">IAD22_00255</name>
</gene>
<dbReference type="Pfam" id="PF01795">
    <property type="entry name" value="Methyltransf_5"/>
    <property type="match status" value="1"/>
</dbReference>
<dbReference type="GO" id="GO:0070475">
    <property type="term" value="P:rRNA base methylation"/>
    <property type="evidence" value="ECO:0007669"/>
    <property type="project" value="UniProtKB-UniRule"/>
</dbReference>
<evidence type="ECO:0000256" key="2">
    <source>
        <dbReference type="ARBA" id="ARBA00022552"/>
    </source>
</evidence>
<dbReference type="Proteomes" id="UP000824118">
    <property type="component" value="Unassembled WGS sequence"/>
</dbReference>
<dbReference type="Gene3D" id="3.40.50.150">
    <property type="entry name" value="Vaccinia Virus protein VP39"/>
    <property type="match status" value="1"/>
</dbReference>
<feature type="binding site" evidence="6">
    <location>
        <position position="100"/>
    </location>
    <ligand>
        <name>S-adenosyl-L-methionine</name>
        <dbReference type="ChEBI" id="CHEBI:59789"/>
    </ligand>
</feature>
<comment type="caution">
    <text evidence="7">The sequence shown here is derived from an EMBL/GenBank/DDBJ whole genome shotgun (WGS) entry which is preliminary data.</text>
</comment>
<protein>
    <recommendedName>
        <fullName evidence="6">Ribosomal RNA small subunit methyltransferase H</fullName>
        <ecNumber evidence="6">2.1.1.199</ecNumber>
    </recommendedName>
    <alternativeName>
        <fullName evidence="6">16S rRNA m(4)C1402 methyltransferase</fullName>
    </alternativeName>
    <alternativeName>
        <fullName evidence="6">rRNA (cytosine-N(4)-)-methyltransferase RsmH</fullName>
    </alternativeName>
</protein>
<dbReference type="HAMAP" id="MF_01007">
    <property type="entry name" value="16SrRNA_methyltr_H"/>
    <property type="match status" value="1"/>
</dbReference>
<evidence type="ECO:0000313" key="7">
    <source>
        <dbReference type="EMBL" id="HIU49434.1"/>
    </source>
</evidence>
<comment type="catalytic activity">
    <reaction evidence="6">
        <text>cytidine(1402) in 16S rRNA + S-adenosyl-L-methionine = N(4)-methylcytidine(1402) in 16S rRNA + S-adenosyl-L-homocysteine + H(+)</text>
        <dbReference type="Rhea" id="RHEA:42928"/>
        <dbReference type="Rhea" id="RHEA-COMP:10286"/>
        <dbReference type="Rhea" id="RHEA-COMP:10287"/>
        <dbReference type="ChEBI" id="CHEBI:15378"/>
        <dbReference type="ChEBI" id="CHEBI:57856"/>
        <dbReference type="ChEBI" id="CHEBI:59789"/>
        <dbReference type="ChEBI" id="CHEBI:74506"/>
        <dbReference type="ChEBI" id="CHEBI:82748"/>
        <dbReference type="EC" id="2.1.1.199"/>
    </reaction>
</comment>
<keyword evidence="5 6" id="KW-0949">S-adenosyl-L-methionine</keyword>
<dbReference type="AlphaFoldDB" id="A0A9D1LWQ1"/>
<dbReference type="PANTHER" id="PTHR11265">
    <property type="entry name" value="S-ADENOSYL-METHYLTRANSFERASE MRAW"/>
    <property type="match status" value="1"/>
</dbReference>
<dbReference type="InterPro" id="IPR029063">
    <property type="entry name" value="SAM-dependent_MTases_sf"/>
</dbReference>
<evidence type="ECO:0000256" key="1">
    <source>
        <dbReference type="ARBA" id="ARBA00010396"/>
    </source>
</evidence>
<evidence type="ECO:0000256" key="6">
    <source>
        <dbReference type="HAMAP-Rule" id="MF_01007"/>
    </source>
</evidence>
<dbReference type="EC" id="2.1.1.199" evidence="6"/>
<organism evidence="7 8">
    <name type="scientific">Candidatus Limousia pullorum</name>
    <dbReference type="NCBI Taxonomy" id="2840860"/>
    <lineage>
        <taxon>Bacteria</taxon>
        <taxon>Bacillati</taxon>
        <taxon>Bacillota</taxon>
        <taxon>Clostridia</taxon>
        <taxon>Eubacteriales</taxon>
        <taxon>Oscillospiraceae</taxon>
        <taxon>Oscillospiraceae incertae sedis</taxon>
        <taxon>Candidatus Limousia</taxon>
    </lineage>
</organism>
<keyword evidence="3 6" id="KW-0489">Methyltransferase</keyword>
<keyword evidence="6" id="KW-0963">Cytoplasm</keyword>
<evidence type="ECO:0000256" key="3">
    <source>
        <dbReference type="ARBA" id="ARBA00022603"/>
    </source>
</evidence>
<evidence type="ECO:0000256" key="4">
    <source>
        <dbReference type="ARBA" id="ARBA00022679"/>
    </source>
</evidence>
<feature type="binding site" evidence="6">
    <location>
        <position position="107"/>
    </location>
    <ligand>
        <name>S-adenosyl-L-methionine</name>
        <dbReference type="ChEBI" id="CHEBI:59789"/>
    </ligand>
</feature>
<name>A0A9D1LWQ1_9FIRM</name>
<reference evidence="7" key="1">
    <citation type="submission" date="2020-10" db="EMBL/GenBank/DDBJ databases">
        <authorList>
            <person name="Gilroy R."/>
        </authorList>
    </citation>
    <scope>NUCLEOTIDE SEQUENCE</scope>
    <source>
        <strain evidence="7">ChiGjej1B1-1684</strain>
    </source>
</reference>
<dbReference type="GO" id="GO:0005737">
    <property type="term" value="C:cytoplasm"/>
    <property type="evidence" value="ECO:0007669"/>
    <property type="project" value="UniProtKB-SubCell"/>
</dbReference>
<proteinExistence type="inferred from homology"/>
<dbReference type="PANTHER" id="PTHR11265:SF0">
    <property type="entry name" value="12S RRNA N4-METHYLCYTIDINE METHYLTRANSFERASE"/>
    <property type="match status" value="1"/>
</dbReference>
<feature type="binding site" evidence="6">
    <location>
        <position position="53"/>
    </location>
    <ligand>
        <name>S-adenosyl-L-methionine</name>
        <dbReference type="ChEBI" id="CHEBI:59789"/>
    </ligand>
</feature>
<keyword evidence="2 6" id="KW-0698">rRNA processing</keyword>
<dbReference type="EMBL" id="DVNG01000003">
    <property type="protein sequence ID" value="HIU49434.1"/>
    <property type="molecule type" value="Genomic_DNA"/>
</dbReference>
<dbReference type="GO" id="GO:0071424">
    <property type="term" value="F:rRNA (cytosine-N4-)-methyltransferase activity"/>
    <property type="evidence" value="ECO:0007669"/>
    <property type="project" value="UniProtKB-UniRule"/>
</dbReference>
<comment type="function">
    <text evidence="6">Specifically methylates the N4 position of cytidine in position 1402 (C1402) of 16S rRNA.</text>
</comment>
<feature type="binding site" evidence="6">
    <location>
        <position position="79"/>
    </location>
    <ligand>
        <name>S-adenosyl-L-methionine</name>
        <dbReference type="ChEBI" id="CHEBI:59789"/>
    </ligand>
</feature>
<feature type="binding site" evidence="6">
    <location>
        <begin position="33"/>
        <end position="35"/>
    </location>
    <ligand>
        <name>S-adenosyl-L-methionine</name>
        <dbReference type="ChEBI" id="CHEBI:59789"/>
    </ligand>
</feature>